<organism evidence="1 2">
    <name type="scientific">Rubrobacter taiwanensis</name>
    <dbReference type="NCBI Taxonomy" id="185139"/>
    <lineage>
        <taxon>Bacteria</taxon>
        <taxon>Bacillati</taxon>
        <taxon>Actinomycetota</taxon>
        <taxon>Rubrobacteria</taxon>
        <taxon>Rubrobacterales</taxon>
        <taxon>Rubrobacteraceae</taxon>
        <taxon>Rubrobacter</taxon>
    </lineage>
</organism>
<dbReference type="EMBL" id="SKBU01000006">
    <property type="protein sequence ID" value="TCJ19942.1"/>
    <property type="molecule type" value="Genomic_DNA"/>
</dbReference>
<reference evidence="1 2" key="1">
    <citation type="submission" date="2019-03" db="EMBL/GenBank/DDBJ databases">
        <title>Whole genome sequence of a novel Rubrobacter taiwanensis strain, isolated from Yellowstone National Park.</title>
        <authorList>
            <person name="Freed S."/>
            <person name="Ramaley R.F."/>
            <person name="Kyndt J.A."/>
        </authorList>
    </citation>
    <scope>NUCLEOTIDE SEQUENCE [LARGE SCALE GENOMIC DNA]</scope>
    <source>
        <strain evidence="1 2">Yellowstone</strain>
    </source>
</reference>
<dbReference type="RefSeq" id="WP_132688301.1">
    <property type="nucleotide sequence ID" value="NZ_SKBU01000006.1"/>
</dbReference>
<evidence type="ECO:0000313" key="1">
    <source>
        <dbReference type="EMBL" id="TCJ19942.1"/>
    </source>
</evidence>
<dbReference type="OrthoDB" id="9810814at2"/>
<dbReference type="Proteomes" id="UP000295244">
    <property type="component" value="Unassembled WGS sequence"/>
</dbReference>
<dbReference type="InterPro" id="IPR045706">
    <property type="entry name" value="DUF6062"/>
</dbReference>
<accession>A0A4V2NX57</accession>
<name>A0A4V2NX57_9ACTN</name>
<protein>
    <submittedName>
        <fullName evidence="1">Uncharacterized protein</fullName>
    </submittedName>
</protein>
<comment type="caution">
    <text evidence="1">The sequence shown here is derived from an EMBL/GenBank/DDBJ whole genome shotgun (WGS) entry which is preliminary data.</text>
</comment>
<evidence type="ECO:0000313" key="2">
    <source>
        <dbReference type="Proteomes" id="UP000295244"/>
    </source>
</evidence>
<proteinExistence type="predicted"/>
<gene>
    <name evidence="1" type="ORF">E0L93_03050</name>
</gene>
<keyword evidence="2" id="KW-1185">Reference proteome</keyword>
<dbReference type="Pfam" id="PF19538">
    <property type="entry name" value="DUF6062"/>
    <property type="match status" value="1"/>
</dbReference>
<dbReference type="AlphaFoldDB" id="A0A4V2NX57"/>
<sequence length="231" mass="25828">MNGSPGRKSALRFRLEEALEESGCAVCRLVERDGRTRLDNLLYELVNDPDVQQEMRHSLGFCNRHAHRMLKMRSGLGAAILYRAVVRELREVLEDASSSKPSSALKTLLGHQDAKPLFVEPGTGCMICAAEKEAEESYLRALLETTEDTPPEELLGGPGTVCALHLSRASALAGGSLPDTLVGMVRTVLEGLQTDLERYVRHNDYRFRDEPWGRERDAPWRAVRWVAGEER</sequence>